<keyword evidence="2 4" id="KW-0012">Acyltransferase</keyword>
<dbReference type="InterPro" id="IPR016181">
    <property type="entry name" value="Acyl_CoA_acyltransferase"/>
</dbReference>
<evidence type="ECO:0000313" key="5">
    <source>
        <dbReference type="Proteomes" id="UP000244092"/>
    </source>
</evidence>
<dbReference type="CDD" id="cd04301">
    <property type="entry name" value="NAT_SF"/>
    <property type="match status" value="1"/>
</dbReference>
<evidence type="ECO:0000256" key="2">
    <source>
        <dbReference type="ARBA" id="ARBA00023315"/>
    </source>
</evidence>
<dbReference type="PANTHER" id="PTHR43877">
    <property type="entry name" value="AMINOALKYLPHOSPHONATE N-ACETYLTRANSFERASE-RELATED-RELATED"/>
    <property type="match status" value="1"/>
</dbReference>
<dbReference type="Proteomes" id="UP000244092">
    <property type="component" value="Unassembled WGS sequence"/>
</dbReference>
<accession>A0A2T6CCY8</accession>
<keyword evidence="1 4" id="KW-0808">Transferase</keyword>
<reference evidence="4 5" key="1">
    <citation type="submission" date="2018-04" db="EMBL/GenBank/DDBJ databases">
        <title>Genomic Encyclopedia of Archaeal and Bacterial Type Strains, Phase II (KMG-II): from individual species to whole genera.</title>
        <authorList>
            <person name="Goeker M."/>
        </authorList>
    </citation>
    <scope>NUCLEOTIDE SEQUENCE [LARGE SCALE GENOMIC DNA]</scope>
    <source>
        <strain evidence="4 5">DSM 12244</strain>
    </source>
</reference>
<dbReference type="InterPro" id="IPR000182">
    <property type="entry name" value="GNAT_dom"/>
</dbReference>
<dbReference type="Gene3D" id="3.40.630.30">
    <property type="match status" value="1"/>
</dbReference>
<feature type="domain" description="N-acetyltransferase" evidence="3">
    <location>
        <begin position="8"/>
        <end position="158"/>
    </location>
</feature>
<proteinExistence type="predicted"/>
<dbReference type="GO" id="GO:0016747">
    <property type="term" value="F:acyltransferase activity, transferring groups other than amino-acyl groups"/>
    <property type="evidence" value="ECO:0007669"/>
    <property type="project" value="InterPro"/>
</dbReference>
<evidence type="ECO:0000313" key="4">
    <source>
        <dbReference type="EMBL" id="PTX73343.1"/>
    </source>
</evidence>
<dbReference type="SUPFAM" id="SSF55729">
    <property type="entry name" value="Acyl-CoA N-acyltransferases (Nat)"/>
    <property type="match status" value="1"/>
</dbReference>
<dbReference type="PROSITE" id="PS51186">
    <property type="entry name" value="GNAT"/>
    <property type="match status" value="1"/>
</dbReference>
<protein>
    <submittedName>
        <fullName evidence="4">L-amino acid N-acyltransferase YncA</fullName>
    </submittedName>
</protein>
<sequence length="158" mass="16612">MENQTVEVILRPAEENDAQGISNVLAALKAAGKRRTAGDAEEVMGHYITHPDRIQCTVAEVDGQVIGFQSLRLATLGNPYGTPEGWGIIGTHIHPSAARCGVGKRLAGQTIKVALVAGLRHVEAQIGTENAAGLAYYGSIGFVDSDEAGVKVLNLPEI</sequence>
<dbReference type="EMBL" id="QBKU01000007">
    <property type="protein sequence ID" value="PTX73343.1"/>
    <property type="molecule type" value="Genomic_DNA"/>
</dbReference>
<name>A0A2T6CCY8_9RHOB</name>
<dbReference type="AlphaFoldDB" id="A0A2T6CCY8"/>
<organism evidence="4 5">
    <name type="scientific">Sulfitobacter mediterraneus</name>
    <dbReference type="NCBI Taxonomy" id="83219"/>
    <lineage>
        <taxon>Bacteria</taxon>
        <taxon>Pseudomonadati</taxon>
        <taxon>Pseudomonadota</taxon>
        <taxon>Alphaproteobacteria</taxon>
        <taxon>Rhodobacterales</taxon>
        <taxon>Roseobacteraceae</taxon>
        <taxon>Sulfitobacter</taxon>
    </lineage>
</organism>
<comment type="caution">
    <text evidence="4">The sequence shown here is derived from an EMBL/GenBank/DDBJ whole genome shotgun (WGS) entry which is preliminary data.</text>
</comment>
<dbReference type="RefSeq" id="WP_197021484.1">
    <property type="nucleotide sequence ID" value="NZ_QBKU01000007.1"/>
</dbReference>
<gene>
    <name evidence="4" type="ORF">C8N31_10743</name>
</gene>
<evidence type="ECO:0000259" key="3">
    <source>
        <dbReference type="PROSITE" id="PS51186"/>
    </source>
</evidence>
<dbReference type="InterPro" id="IPR050832">
    <property type="entry name" value="Bact_Acetyltransf"/>
</dbReference>
<dbReference type="PANTHER" id="PTHR43877:SF1">
    <property type="entry name" value="ACETYLTRANSFERASE"/>
    <property type="match status" value="1"/>
</dbReference>
<dbReference type="Pfam" id="PF00583">
    <property type="entry name" value="Acetyltransf_1"/>
    <property type="match status" value="1"/>
</dbReference>
<evidence type="ECO:0000256" key="1">
    <source>
        <dbReference type="ARBA" id="ARBA00022679"/>
    </source>
</evidence>